<keyword evidence="1 4" id="KW-0732">Signal</keyword>
<gene>
    <name evidence="4" type="primary">bamE</name>
    <name evidence="8" type="ORF">WM40_13515</name>
</gene>
<organism evidence="8 9">
    <name type="scientific">Robbsia andropogonis</name>
    <dbReference type="NCBI Taxonomy" id="28092"/>
    <lineage>
        <taxon>Bacteria</taxon>
        <taxon>Pseudomonadati</taxon>
        <taxon>Pseudomonadota</taxon>
        <taxon>Betaproteobacteria</taxon>
        <taxon>Burkholderiales</taxon>
        <taxon>Burkholderiaceae</taxon>
        <taxon>Robbsia</taxon>
    </lineage>
</organism>
<keyword evidence="9" id="KW-1185">Reference proteome</keyword>
<dbReference type="GO" id="GO:1990063">
    <property type="term" value="C:Bam protein complex"/>
    <property type="evidence" value="ECO:0007669"/>
    <property type="project" value="TreeGrafter"/>
</dbReference>
<keyword evidence="4" id="KW-0564">Palmitate</keyword>
<dbReference type="STRING" id="28092.WM40_13515"/>
<evidence type="ECO:0000256" key="2">
    <source>
        <dbReference type="ARBA" id="ARBA00023136"/>
    </source>
</evidence>
<feature type="region of interest" description="Disordered" evidence="5">
    <location>
        <begin position="201"/>
        <end position="255"/>
    </location>
</feature>
<dbReference type="GO" id="GO:0051205">
    <property type="term" value="P:protein insertion into membrane"/>
    <property type="evidence" value="ECO:0007669"/>
    <property type="project" value="UniProtKB-UniRule"/>
</dbReference>
<reference evidence="8 9" key="1">
    <citation type="submission" date="2015-03" db="EMBL/GenBank/DDBJ databases">
        <title>Draft Genome Sequence of Burkholderia andropogonis type strain ICMP2807, isolated from Sorghum bicolor.</title>
        <authorList>
            <person name="Lopes-Santos L."/>
            <person name="Castro D.B."/>
            <person name="Ottoboni L.M."/>
            <person name="Park D."/>
            <person name="Weirc B.S."/>
            <person name="Destefano S.A."/>
        </authorList>
    </citation>
    <scope>NUCLEOTIDE SEQUENCE [LARGE SCALE GENOMIC DNA]</scope>
    <source>
        <strain evidence="8 9">ICMP2807</strain>
    </source>
</reference>
<dbReference type="GO" id="GO:0043165">
    <property type="term" value="P:Gram-negative-bacterium-type cell outer membrane assembly"/>
    <property type="evidence" value="ECO:0007669"/>
    <property type="project" value="UniProtKB-UniRule"/>
</dbReference>
<dbReference type="InterPro" id="IPR026592">
    <property type="entry name" value="BamE"/>
</dbReference>
<dbReference type="PANTHER" id="PTHR37482:SF1">
    <property type="entry name" value="OUTER MEMBRANE PROTEIN ASSEMBLY FACTOR BAME"/>
    <property type="match status" value="1"/>
</dbReference>
<keyword evidence="3 4" id="KW-0998">Cell outer membrane</keyword>
<dbReference type="Gene3D" id="3.30.1450.10">
    <property type="match status" value="1"/>
</dbReference>
<evidence type="ECO:0000256" key="5">
    <source>
        <dbReference type="SAM" id="MobiDB-lite"/>
    </source>
</evidence>
<dbReference type="EMBL" id="LAQU01000013">
    <property type="protein sequence ID" value="KKB63104.1"/>
    <property type="molecule type" value="Genomic_DNA"/>
</dbReference>
<sequence length="255" mass="26580">MRLAALAAALGASVLAGCSAYNSVTARIVQHVTPYRVTIVQGNFVSSDAAAKLRVGMTRDEVRAALGTPLLTDMFHPERWDYIFYFKRGSTAVVEQRDVVVNFDGDKVVGWSGTSDLPSNQDLIEMIDSSRSERNWLRERQSQRASEAKAQAAAGASTPAAVVPASAGAVPANQRAADAANNALAASTPAVTVRAPNVPQSNVVRAGPASPVQATPEPQFHLTTPNHLRPAGGSSLLARPPGADDATPASGTSAN</sequence>
<evidence type="ECO:0000259" key="7">
    <source>
        <dbReference type="Pfam" id="PF04355"/>
    </source>
</evidence>
<evidence type="ECO:0000256" key="4">
    <source>
        <dbReference type="HAMAP-Rule" id="MF_00925"/>
    </source>
</evidence>
<dbReference type="HAMAP" id="MF_00925">
    <property type="entry name" value="OM_assembly_BamE"/>
    <property type="match status" value="1"/>
</dbReference>
<dbReference type="PANTHER" id="PTHR37482">
    <property type="entry name" value="OUTER MEMBRANE PROTEIN ASSEMBLY FACTOR BAME"/>
    <property type="match status" value="1"/>
</dbReference>
<comment type="function">
    <text evidence="4">Part of the outer membrane protein assembly complex, which is involved in assembly and insertion of beta-barrel proteins into the outer membrane.</text>
</comment>
<dbReference type="GO" id="GO:0030674">
    <property type="term" value="F:protein-macromolecule adaptor activity"/>
    <property type="evidence" value="ECO:0007669"/>
    <property type="project" value="TreeGrafter"/>
</dbReference>
<name>A0A0F5JZS4_9BURK</name>
<dbReference type="InterPro" id="IPR007450">
    <property type="entry name" value="BamE_dom"/>
</dbReference>
<dbReference type="PROSITE" id="PS51257">
    <property type="entry name" value="PROKAR_LIPOPROTEIN"/>
    <property type="match status" value="1"/>
</dbReference>
<comment type="similarity">
    <text evidence="4">Belongs to the BamE family.</text>
</comment>
<evidence type="ECO:0000313" key="8">
    <source>
        <dbReference type="EMBL" id="KKB63104.1"/>
    </source>
</evidence>
<dbReference type="Proteomes" id="UP000033618">
    <property type="component" value="Unassembled WGS sequence"/>
</dbReference>
<evidence type="ECO:0000256" key="6">
    <source>
        <dbReference type="SAM" id="SignalP"/>
    </source>
</evidence>
<feature type="signal peptide" evidence="6">
    <location>
        <begin position="1"/>
        <end position="20"/>
    </location>
</feature>
<dbReference type="PATRIC" id="fig|28092.6.peg.3185"/>
<proteinExistence type="inferred from homology"/>
<dbReference type="Pfam" id="PF04355">
    <property type="entry name" value="BamE"/>
    <property type="match status" value="1"/>
</dbReference>
<feature type="chain" id="PRO_5008987620" description="Outer membrane protein assembly factor BamE" evidence="6">
    <location>
        <begin position="21"/>
        <end position="255"/>
    </location>
</feature>
<comment type="subcellular location">
    <subcellularLocation>
        <location evidence="4">Cell outer membrane</location>
        <topology evidence="4">Lipid-anchor</topology>
    </subcellularLocation>
</comment>
<feature type="domain" description="Outer membrane protein assembly factor BamE" evidence="7">
    <location>
        <begin position="42"/>
        <end position="111"/>
    </location>
</feature>
<dbReference type="AlphaFoldDB" id="A0A0F5JZS4"/>
<evidence type="ECO:0000256" key="3">
    <source>
        <dbReference type="ARBA" id="ARBA00023237"/>
    </source>
</evidence>
<evidence type="ECO:0000256" key="1">
    <source>
        <dbReference type="ARBA" id="ARBA00022729"/>
    </source>
</evidence>
<comment type="caution">
    <text evidence="8">The sequence shown here is derived from an EMBL/GenBank/DDBJ whole genome shotgun (WGS) entry which is preliminary data.</text>
</comment>
<protein>
    <recommendedName>
        <fullName evidence="4">Outer membrane protein assembly factor BamE</fullName>
    </recommendedName>
</protein>
<evidence type="ECO:0000313" key="9">
    <source>
        <dbReference type="Proteomes" id="UP000033618"/>
    </source>
</evidence>
<keyword evidence="4" id="KW-0449">Lipoprotein</keyword>
<dbReference type="InterPro" id="IPR037873">
    <property type="entry name" value="BamE-like"/>
</dbReference>
<comment type="subunit">
    <text evidence="4">Part of the Bam complex.</text>
</comment>
<keyword evidence="2 4" id="KW-0472">Membrane</keyword>
<accession>A0A0F5JZS4</accession>